<evidence type="ECO:0000313" key="5">
    <source>
        <dbReference type="Proteomes" id="UP000554235"/>
    </source>
</evidence>
<dbReference type="AlphaFoldDB" id="A0A8H4KQ18"/>
<dbReference type="InterPro" id="IPR056884">
    <property type="entry name" value="NPHP3-like_N"/>
</dbReference>
<dbReference type="SUPFAM" id="SSF52540">
    <property type="entry name" value="P-loop containing nucleoside triphosphate hydrolases"/>
    <property type="match status" value="1"/>
</dbReference>
<dbReference type="Gene3D" id="3.30.460.10">
    <property type="entry name" value="Beta Polymerase, domain 2"/>
    <property type="match status" value="1"/>
</dbReference>
<dbReference type="Proteomes" id="UP000554235">
    <property type="component" value="Unassembled WGS sequence"/>
</dbReference>
<dbReference type="InterPro" id="IPR027417">
    <property type="entry name" value="P-loop_NTPase"/>
</dbReference>
<evidence type="ECO:0000259" key="3">
    <source>
        <dbReference type="Pfam" id="PF24883"/>
    </source>
</evidence>
<evidence type="ECO:0000256" key="1">
    <source>
        <dbReference type="ARBA" id="ARBA00022737"/>
    </source>
</evidence>
<accession>A0A8H4KQ18</accession>
<dbReference type="PANTHER" id="PTHR10039:SF17">
    <property type="entry name" value="FUNGAL STAND N-TERMINAL GOODBYE DOMAIN-CONTAINING PROTEIN-RELATED"/>
    <property type="match status" value="1"/>
</dbReference>
<evidence type="ECO:0000256" key="2">
    <source>
        <dbReference type="SAM" id="MobiDB-lite"/>
    </source>
</evidence>
<dbReference type="SUPFAM" id="SSF81301">
    <property type="entry name" value="Nucleotidyltransferase"/>
    <property type="match status" value="1"/>
</dbReference>
<organism evidence="4 5">
    <name type="scientific">Fusarium albosuccineum</name>
    <dbReference type="NCBI Taxonomy" id="1237068"/>
    <lineage>
        <taxon>Eukaryota</taxon>
        <taxon>Fungi</taxon>
        <taxon>Dikarya</taxon>
        <taxon>Ascomycota</taxon>
        <taxon>Pezizomycotina</taxon>
        <taxon>Sordariomycetes</taxon>
        <taxon>Hypocreomycetidae</taxon>
        <taxon>Hypocreales</taxon>
        <taxon>Nectriaceae</taxon>
        <taxon>Fusarium</taxon>
        <taxon>Fusarium decemcellulare species complex</taxon>
    </lineage>
</organism>
<protein>
    <submittedName>
        <fullName evidence="4">Vegetative incompatibility het-e-1</fullName>
    </submittedName>
</protein>
<keyword evidence="5" id="KW-1185">Reference proteome</keyword>
<gene>
    <name evidence="4" type="ORF">FALBO_15688</name>
</gene>
<dbReference type="SUPFAM" id="SSF50978">
    <property type="entry name" value="WD40 repeat-like"/>
    <property type="match status" value="1"/>
</dbReference>
<dbReference type="Gene3D" id="2.130.10.10">
    <property type="entry name" value="YVTN repeat-like/Quinoprotein amine dehydrogenase"/>
    <property type="match status" value="1"/>
</dbReference>
<feature type="domain" description="Nephrocystin 3-like N-terminal" evidence="3">
    <location>
        <begin position="330"/>
        <end position="491"/>
    </location>
</feature>
<dbReference type="InterPro" id="IPR015943">
    <property type="entry name" value="WD40/YVTN_repeat-like_dom_sf"/>
</dbReference>
<dbReference type="Gene3D" id="3.40.50.300">
    <property type="entry name" value="P-loop containing nucleotide triphosphate hydrolases"/>
    <property type="match status" value="1"/>
</dbReference>
<feature type="compositionally biased region" description="Low complexity" evidence="2">
    <location>
        <begin position="229"/>
        <end position="254"/>
    </location>
</feature>
<proteinExistence type="predicted"/>
<comment type="caution">
    <text evidence="4">The sequence shown here is derived from an EMBL/GenBank/DDBJ whole genome shotgun (WGS) entry which is preliminary data.</text>
</comment>
<feature type="region of interest" description="Disordered" evidence="2">
    <location>
        <begin position="229"/>
        <end position="255"/>
    </location>
</feature>
<dbReference type="PANTHER" id="PTHR10039">
    <property type="entry name" value="AMELOGENIN"/>
    <property type="match status" value="1"/>
</dbReference>
<dbReference type="InterPro" id="IPR036322">
    <property type="entry name" value="WD40_repeat_dom_sf"/>
</dbReference>
<name>A0A8H4KQ18_9HYPO</name>
<evidence type="ECO:0000313" key="4">
    <source>
        <dbReference type="EMBL" id="KAF4455182.1"/>
    </source>
</evidence>
<sequence length="1088" mass="123078">MSSSASSIQSTLRARIDLKILDTLSHDSPKSAFISIWLQLKDDYEAMRQDLNQYLSHQLGQNRIRATLQSRTKPLESIKKSIDRRESSRIDLGGRRYESPQEIFDDVHDLVGFRIVVDYLSGLKDSYSMIDKTFRKERKPHVFSSDRQVGQFWKPRFGAYEAQNYQVRLDPKYNTEFPIYHGVLENKGEDNSQGVHGLSQLPDAVRKAASLDQTEEYMDDLVDITPNVQSVSQAHQQQSLDKSSSSQGDASSSDRVSRETLLYSLFDPSESIHPDEEFWAKIRSKLGLSGARKEPPIVLPTVFDACFDSEELRRSPQCDEDTRTEVRAMIREWVDDTNAETLLWLHAPAGTGKSTLARTLVNDFEHEKRLAAGYFFKRGDDVRNDTARVFTTIATQLIKTVPLYEHLLRQSLDPSEVGGIETRSLERQFSTLIYNPLAQLYHYGGGKTPMAIIIDALDECSRQSDIDRILELFASLKYLDPLRLCVLFSSRRTPPLLVAFGGIAETDARCRVLALHEQFLEATKKELGVVLGNGLGKIKKRRRIKQEPWPNAGQFAFVLQQATTPSPLFIYISTLLLHISNGNTVQRFNNWIRGCQENVSQLDQIYMPIITAIFKGEEGNEGTELLNDDERTELRHVLGTRVLLEMPLPAKALHSLLGMHEDSIQLWLGALHAVVHVPDNDRSPVELIHKSFADFLLSEEKKRTDSFRIDPSEIHGMLAERCMSRLDEGLRKNLCNVPLAIHADEVCKDTITASLPVDLQYACVYWAYHLAQSKRTLVEVMVNSLLKKHLLHWIEALSLLGKMPEGEAVIRQLLDLMPRPRGSPRIPGGSFTGFLRDAQIFMREHGRTIRRYPLQIYSACLILSPQQSMVRQHFAESPDVRIAGIQRIKGGPVPQCTGMRQLILSEPIFRVAISPDGHLAAVDAGTHMAVVDLDTCIIRQKLPTDDYMASKIIALSFSIDGKHIITSSGCGDVHLWDTTGCTKQPTLQCKFGTPDKCHYFTRAAISAEFSLVAIMEVDSLGLWNFATEDCHCALKDRLDSWDDYQNWENTPPKQIQGERTNDVLRRGSPASSLYRDCNRSSRGHFTMR</sequence>
<dbReference type="OrthoDB" id="538223at2759"/>
<keyword evidence="1" id="KW-0677">Repeat</keyword>
<dbReference type="Pfam" id="PF24883">
    <property type="entry name" value="NPHP3_N"/>
    <property type="match status" value="1"/>
</dbReference>
<dbReference type="InterPro" id="IPR043519">
    <property type="entry name" value="NT_sf"/>
</dbReference>
<dbReference type="EMBL" id="JAADYS010002758">
    <property type="protein sequence ID" value="KAF4455182.1"/>
    <property type="molecule type" value="Genomic_DNA"/>
</dbReference>
<reference evidence="4 5" key="1">
    <citation type="submission" date="2020-01" db="EMBL/GenBank/DDBJ databases">
        <title>Identification and distribution of gene clusters putatively required for synthesis of sphingolipid metabolism inhibitors in phylogenetically diverse species of the filamentous fungus Fusarium.</title>
        <authorList>
            <person name="Kim H.-S."/>
            <person name="Busman M."/>
            <person name="Brown D.W."/>
            <person name="Divon H."/>
            <person name="Uhlig S."/>
            <person name="Proctor R.H."/>
        </authorList>
    </citation>
    <scope>NUCLEOTIDE SEQUENCE [LARGE SCALE GENOMIC DNA]</scope>
    <source>
        <strain evidence="4 5">NRRL 20459</strain>
    </source>
</reference>